<dbReference type="SUPFAM" id="SSF53187">
    <property type="entry name" value="Zn-dependent exopeptidases"/>
    <property type="match status" value="1"/>
</dbReference>
<dbReference type="GO" id="GO:0008270">
    <property type="term" value="F:zinc ion binding"/>
    <property type="evidence" value="ECO:0007669"/>
    <property type="project" value="InterPro"/>
</dbReference>
<dbReference type="PANTHER" id="PTHR11705">
    <property type="entry name" value="PROTEASE FAMILY M14 CARBOXYPEPTIDASE A,B"/>
    <property type="match status" value="1"/>
</dbReference>
<keyword evidence="4" id="KW-0121">Carboxypeptidase</keyword>
<dbReference type="PANTHER" id="PTHR11705:SF19">
    <property type="entry name" value="CARBOXYPEPTIDASE O"/>
    <property type="match status" value="1"/>
</dbReference>
<feature type="domain" description="Peptidase M14" evidence="3">
    <location>
        <begin position="28"/>
        <end position="66"/>
    </location>
</feature>
<evidence type="ECO:0000256" key="1">
    <source>
        <dbReference type="ARBA" id="ARBA00001947"/>
    </source>
</evidence>
<evidence type="ECO:0000313" key="4">
    <source>
        <dbReference type="EMBL" id="SBP42808.1"/>
    </source>
</evidence>
<accession>A0A1A7ZK24</accession>
<name>A0A1A7ZK24_NOTFU</name>
<dbReference type="Pfam" id="PF00246">
    <property type="entry name" value="Peptidase_M14"/>
    <property type="match status" value="1"/>
</dbReference>
<dbReference type="InterPro" id="IPR000834">
    <property type="entry name" value="Peptidase_M14"/>
</dbReference>
<organism evidence="4">
    <name type="scientific">Nothobranchius furzeri</name>
    <name type="common">Turquoise killifish</name>
    <dbReference type="NCBI Taxonomy" id="105023"/>
    <lineage>
        <taxon>Eukaryota</taxon>
        <taxon>Metazoa</taxon>
        <taxon>Chordata</taxon>
        <taxon>Craniata</taxon>
        <taxon>Vertebrata</taxon>
        <taxon>Euteleostomi</taxon>
        <taxon>Actinopterygii</taxon>
        <taxon>Neopterygii</taxon>
        <taxon>Teleostei</taxon>
        <taxon>Neoteleostei</taxon>
        <taxon>Acanthomorphata</taxon>
        <taxon>Ovalentaria</taxon>
        <taxon>Atherinomorphae</taxon>
        <taxon>Cyprinodontiformes</taxon>
        <taxon>Nothobranchiidae</taxon>
        <taxon>Nothobranchius</taxon>
    </lineage>
</organism>
<comment type="cofactor">
    <cofactor evidence="1">
        <name>Zn(2+)</name>
        <dbReference type="ChEBI" id="CHEBI:29105"/>
    </cofactor>
</comment>
<dbReference type="GO" id="GO:0005615">
    <property type="term" value="C:extracellular space"/>
    <property type="evidence" value="ECO:0007669"/>
    <property type="project" value="TreeGrafter"/>
</dbReference>
<keyword evidence="4" id="KW-0378">Hydrolase</keyword>
<keyword evidence="4" id="KW-0645">Protease</keyword>
<comment type="similarity">
    <text evidence="2">Belongs to the peptidase M14 family.</text>
</comment>
<dbReference type="Gene3D" id="3.40.630.10">
    <property type="entry name" value="Zn peptidases"/>
    <property type="match status" value="1"/>
</dbReference>
<reference evidence="4" key="2">
    <citation type="submission" date="2016-06" db="EMBL/GenBank/DDBJ databases">
        <title>The genome of a short-lived fish provides insights into sex chromosome evolution and the genetic control of aging.</title>
        <authorList>
            <person name="Reichwald K."/>
            <person name="Felder M."/>
            <person name="Petzold A."/>
            <person name="Koch P."/>
            <person name="Groth M."/>
            <person name="Platzer M."/>
        </authorList>
    </citation>
    <scope>NUCLEOTIDE SEQUENCE</scope>
    <source>
        <tissue evidence="4">Brain</tissue>
    </source>
</reference>
<dbReference type="EMBL" id="HADY01004323">
    <property type="protein sequence ID" value="SBP42808.1"/>
    <property type="molecule type" value="Transcribed_RNA"/>
</dbReference>
<evidence type="ECO:0000256" key="2">
    <source>
        <dbReference type="ARBA" id="ARBA00005988"/>
    </source>
</evidence>
<reference evidence="4" key="1">
    <citation type="submission" date="2016-05" db="EMBL/GenBank/DDBJ databases">
        <authorList>
            <person name="Lavstsen T."/>
            <person name="Jespersen J.S."/>
        </authorList>
    </citation>
    <scope>NUCLEOTIDE SEQUENCE</scope>
    <source>
        <tissue evidence="4">Brain</tissue>
    </source>
</reference>
<sequence>MEKDHPDVMTIVDYGKTYEKRTIKLLKILQTYKTDTKMEEMMRNMDFYVTPVLNIDGYVYSWKDNTVSSCVLMDYLEFH</sequence>
<evidence type="ECO:0000259" key="3">
    <source>
        <dbReference type="Pfam" id="PF00246"/>
    </source>
</evidence>
<dbReference type="GO" id="GO:0006508">
    <property type="term" value="P:proteolysis"/>
    <property type="evidence" value="ECO:0007669"/>
    <property type="project" value="InterPro"/>
</dbReference>
<protein>
    <submittedName>
        <fullName evidence="4">Carboxypeptidase O</fullName>
    </submittedName>
</protein>
<dbReference type="AlphaFoldDB" id="A0A1A7ZK24"/>
<proteinExistence type="inferred from homology"/>
<gene>
    <name evidence="4" type="primary">CPO</name>
</gene>
<dbReference type="GO" id="GO:0004181">
    <property type="term" value="F:metallocarboxypeptidase activity"/>
    <property type="evidence" value="ECO:0007669"/>
    <property type="project" value="InterPro"/>
</dbReference>